<keyword evidence="4" id="KW-0699">rRNA-binding</keyword>
<dbReference type="PROSITE" id="PS00475">
    <property type="entry name" value="RIBOSOMAL_L15"/>
    <property type="match status" value="1"/>
</dbReference>
<dbReference type="HAMAP" id="MF_01341">
    <property type="entry name" value="Ribosomal_uL15"/>
    <property type="match status" value="1"/>
</dbReference>
<keyword evidence="3 4" id="KW-0687">Ribonucleoprotein</keyword>
<name>A0A345UI08_9BACT</name>
<feature type="domain" description="Large ribosomal subunit protein uL15/eL18" evidence="7">
    <location>
        <begin position="77"/>
        <end position="146"/>
    </location>
</feature>
<keyword evidence="2 4" id="KW-0689">Ribosomal protein</keyword>
<evidence type="ECO:0000256" key="2">
    <source>
        <dbReference type="ARBA" id="ARBA00022980"/>
    </source>
</evidence>
<comment type="similarity">
    <text evidence="1 4 5">Belongs to the universal ribosomal protein uL15 family.</text>
</comment>
<dbReference type="PANTHER" id="PTHR12934:SF11">
    <property type="entry name" value="LARGE RIBOSOMAL SUBUNIT PROTEIN UL15M"/>
    <property type="match status" value="1"/>
</dbReference>
<sequence>MKLHSLKAPKPNLKTGKRVGRGEGSGLGQQSGRGHKGQKSRSGYSYKSGFEGGQMPLQRRIPKFGFHSPFRTEYKAVNLDTIQKLIDEGKLSSPISITDFYKVGLVGKKDLVKVLSRGELKAAVSVQAHAFSKPAAAAIEKAGGSTEIIGQNAGKAAVVNSEEAGSSTSTES</sequence>
<dbReference type="InterPro" id="IPR001196">
    <property type="entry name" value="Ribosomal_uL15_CS"/>
</dbReference>
<reference evidence="8 9" key="1">
    <citation type="submission" date="2018-03" db="EMBL/GenBank/DDBJ databases">
        <title>Phenotypic and genomic properties of Cyclonatronum proteinivorum gen. nov., sp. nov., a haloalkaliphilic bacteroidete from soda lakes possessing Na+-translocating rhodopsin.</title>
        <authorList>
            <person name="Toshchakov S.V."/>
            <person name="Korzhenkov A."/>
            <person name="Samarov N.I."/>
            <person name="Kublanov I.V."/>
            <person name="Muntyan M.S."/>
            <person name="Sorokin D.Y."/>
        </authorList>
    </citation>
    <scope>NUCLEOTIDE SEQUENCE [LARGE SCALE GENOMIC DNA]</scope>
    <source>
        <strain evidence="8 9">Omega</strain>
    </source>
</reference>
<evidence type="ECO:0000256" key="5">
    <source>
        <dbReference type="RuleBase" id="RU003888"/>
    </source>
</evidence>
<dbReference type="RefSeq" id="WP_114983408.1">
    <property type="nucleotide sequence ID" value="NZ_CP027806.1"/>
</dbReference>
<evidence type="ECO:0000256" key="3">
    <source>
        <dbReference type="ARBA" id="ARBA00023274"/>
    </source>
</evidence>
<accession>A0A345UI08</accession>
<feature type="region of interest" description="Disordered" evidence="6">
    <location>
        <begin position="1"/>
        <end position="51"/>
    </location>
</feature>
<dbReference type="GO" id="GO:0022625">
    <property type="term" value="C:cytosolic large ribosomal subunit"/>
    <property type="evidence" value="ECO:0007669"/>
    <property type="project" value="TreeGrafter"/>
</dbReference>
<organism evidence="8 9">
    <name type="scientific">Cyclonatronum proteinivorum</name>
    <dbReference type="NCBI Taxonomy" id="1457365"/>
    <lineage>
        <taxon>Bacteria</taxon>
        <taxon>Pseudomonadati</taxon>
        <taxon>Balneolota</taxon>
        <taxon>Balneolia</taxon>
        <taxon>Balneolales</taxon>
        <taxon>Cyclonatronaceae</taxon>
        <taxon>Cyclonatronum</taxon>
    </lineage>
</organism>
<dbReference type="OrthoDB" id="9810293at2"/>
<comment type="subunit">
    <text evidence="4">Part of the 50S ribosomal subunit.</text>
</comment>
<keyword evidence="9" id="KW-1185">Reference proteome</keyword>
<gene>
    <name evidence="4" type="primary">rplO</name>
    <name evidence="8" type="ORF">CYPRO_0833</name>
</gene>
<dbReference type="EMBL" id="CP027806">
    <property type="protein sequence ID" value="AXJ00110.1"/>
    <property type="molecule type" value="Genomic_DNA"/>
</dbReference>
<dbReference type="GO" id="GO:0006412">
    <property type="term" value="P:translation"/>
    <property type="evidence" value="ECO:0007669"/>
    <property type="project" value="UniProtKB-UniRule"/>
</dbReference>
<dbReference type="InterPro" id="IPR005749">
    <property type="entry name" value="Ribosomal_uL15_bac-type"/>
</dbReference>
<dbReference type="GO" id="GO:0003735">
    <property type="term" value="F:structural constituent of ribosome"/>
    <property type="evidence" value="ECO:0007669"/>
    <property type="project" value="InterPro"/>
</dbReference>
<dbReference type="KEGG" id="cprv:CYPRO_0833"/>
<evidence type="ECO:0000256" key="1">
    <source>
        <dbReference type="ARBA" id="ARBA00007320"/>
    </source>
</evidence>
<dbReference type="AlphaFoldDB" id="A0A345UI08"/>
<dbReference type="Proteomes" id="UP000254808">
    <property type="component" value="Chromosome"/>
</dbReference>
<protein>
    <recommendedName>
        <fullName evidence="4">Large ribosomal subunit protein uL15</fullName>
    </recommendedName>
</protein>
<dbReference type="Gene3D" id="3.100.10.10">
    <property type="match status" value="1"/>
</dbReference>
<dbReference type="InterPro" id="IPR021131">
    <property type="entry name" value="Ribosomal_uL15/eL18"/>
</dbReference>
<dbReference type="GO" id="GO:0019843">
    <property type="term" value="F:rRNA binding"/>
    <property type="evidence" value="ECO:0007669"/>
    <property type="project" value="UniProtKB-UniRule"/>
</dbReference>
<dbReference type="PANTHER" id="PTHR12934">
    <property type="entry name" value="50S RIBOSOMAL PROTEIN L15"/>
    <property type="match status" value="1"/>
</dbReference>
<evidence type="ECO:0000256" key="4">
    <source>
        <dbReference type="HAMAP-Rule" id="MF_01341"/>
    </source>
</evidence>
<keyword evidence="4" id="KW-0694">RNA-binding</keyword>
<evidence type="ECO:0000313" key="9">
    <source>
        <dbReference type="Proteomes" id="UP000254808"/>
    </source>
</evidence>
<comment type="function">
    <text evidence="4">Binds to the 23S rRNA.</text>
</comment>
<dbReference type="Pfam" id="PF00828">
    <property type="entry name" value="Ribosomal_L27A"/>
    <property type="match status" value="1"/>
</dbReference>
<feature type="compositionally biased region" description="Gly residues" evidence="6">
    <location>
        <begin position="22"/>
        <end position="31"/>
    </location>
</feature>
<dbReference type="InterPro" id="IPR030878">
    <property type="entry name" value="Ribosomal_uL15"/>
</dbReference>
<evidence type="ECO:0000259" key="7">
    <source>
        <dbReference type="Pfam" id="PF00828"/>
    </source>
</evidence>
<dbReference type="SUPFAM" id="SSF52080">
    <property type="entry name" value="Ribosomal proteins L15p and L18e"/>
    <property type="match status" value="1"/>
</dbReference>
<evidence type="ECO:0000256" key="6">
    <source>
        <dbReference type="SAM" id="MobiDB-lite"/>
    </source>
</evidence>
<evidence type="ECO:0000313" key="8">
    <source>
        <dbReference type="EMBL" id="AXJ00110.1"/>
    </source>
</evidence>
<proteinExistence type="inferred from homology"/>
<dbReference type="NCBIfam" id="TIGR01071">
    <property type="entry name" value="rplO_bact"/>
    <property type="match status" value="1"/>
</dbReference>
<dbReference type="InterPro" id="IPR036227">
    <property type="entry name" value="Ribosomal_uL15/eL18_sf"/>
</dbReference>